<keyword evidence="9" id="KW-0418">Kinase</keyword>
<keyword evidence="13 18" id="KW-0472">Membrane</keyword>
<dbReference type="Gene3D" id="3.30.565.10">
    <property type="entry name" value="Histidine kinase-like ATPase, C-terminal domain"/>
    <property type="match status" value="1"/>
</dbReference>
<keyword evidence="11 18" id="KW-1133">Transmembrane helix</keyword>
<dbReference type="SUPFAM" id="SSF47226">
    <property type="entry name" value="Histidine-containing phosphotransfer domain, HPT domain"/>
    <property type="match status" value="1"/>
</dbReference>
<evidence type="ECO:0000256" key="7">
    <source>
        <dbReference type="ARBA" id="ARBA00022692"/>
    </source>
</evidence>
<dbReference type="InterPro" id="IPR003660">
    <property type="entry name" value="HAMP_dom"/>
</dbReference>
<dbReference type="PROSITE" id="PS50110">
    <property type="entry name" value="RESPONSE_REGULATORY"/>
    <property type="match status" value="1"/>
</dbReference>
<evidence type="ECO:0000256" key="13">
    <source>
        <dbReference type="ARBA" id="ARBA00023136"/>
    </source>
</evidence>
<evidence type="ECO:0000256" key="5">
    <source>
        <dbReference type="ARBA" id="ARBA00022553"/>
    </source>
</evidence>
<keyword evidence="24" id="KW-1185">Reference proteome</keyword>
<dbReference type="GO" id="GO:0005524">
    <property type="term" value="F:ATP binding"/>
    <property type="evidence" value="ECO:0007669"/>
    <property type="project" value="UniProtKB-KW"/>
</dbReference>
<dbReference type="Gene3D" id="3.40.50.2300">
    <property type="match status" value="1"/>
</dbReference>
<accession>A0ABU3NH44</accession>
<dbReference type="InterPro" id="IPR003594">
    <property type="entry name" value="HATPase_dom"/>
</dbReference>
<keyword evidence="5 15" id="KW-0597">Phosphoprotein</keyword>
<dbReference type="PROSITE" id="PS50885">
    <property type="entry name" value="HAMP"/>
    <property type="match status" value="1"/>
</dbReference>
<feature type="coiled-coil region" evidence="16">
    <location>
        <begin position="218"/>
        <end position="252"/>
    </location>
</feature>
<dbReference type="SMART" id="SM00304">
    <property type="entry name" value="HAMP"/>
    <property type="match status" value="1"/>
</dbReference>
<evidence type="ECO:0000259" key="21">
    <source>
        <dbReference type="PROSITE" id="PS50885"/>
    </source>
</evidence>
<dbReference type="Proteomes" id="UP001255917">
    <property type="component" value="Unassembled WGS sequence"/>
</dbReference>
<gene>
    <name evidence="23" type="ORF">RSO68_13495</name>
</gene>
<dbReference type="Pfam" id="PF02518">
    <property type="entry name" value="HATPase_c"/>
    <property type="match status" value="1"/>
</dbReference>
<dbReference type="Pfam" id="PF00072">
    <property type="entry name" value="Response_reg"/>
    <property type="match status" value="1"/>
</dbReference>
<evidence type="ECO:0000256" key="16">
    <source>
        <dbReference type="SAM" id="Coils"/>
    </source>
</evidence>
<dbReference type="SMART" id="SM00388">
    <property type="entry name" value="HisKA"/>
    <property type="match status" value="1"/>
</dbReference>
<dbReference type="PANTHER" id="PTHR45339:SF1">
    <property type="entry name" value="HYBRID SIGNAL TRANSDUCTION HISTIDINE KINASE J"/>
    <property type="match status" value="1"/>
</dbReference>
<evidence type="ECO:0000256" key="1">
    <source>
        <dbReference type="ARBA" id="ARBA00000085"/>
    </source>
</evidence>
<dbReference type="InterPro" id="IPR036641">
    <property type="entry name" value="HPT_dom_sf"/>
</dbReference>
<evidence type="ECO:0000256" key="17">
    <source>
        <dbReference type="SAM" id="MobiDB-lite"/>
    </source>
</evidence>
<dbReference type="InterPro" id="IPR036890">
    <property type="entry name" value="HATPase_C_sf"/>
</dbReference>
<proteinExistence type="predicted"/>
<dbReference type="Gene3D" id="6.10.340.10">
    <property type="match status" value="1"/>
</dbReference>
<dbReference type="Pfam" id="PF01627">
    <property type="entry name" value="Hpt"/>
    <property type="match status" value="1"/>
</dbReference>
<reference evidence="24" key="1">
    <citation type="submission" date="2023-07" db="EMBL/GenBank/DDBJ databases">
        <title>Substrates and metabolic shifts associated with increased methane emissions in unrestored hypersaline salterns.</title>
        <authorList>
            <person name="Bueno De Mesquita C.P."/>
            <person name="Tringe S.G."/>
        </authorList>
    </citation>
    <scope>NUCLEOTIDE SEQUENCE [LARGE SCALE GENOMIC DNA]</scope>
    <source>
        <strain evidence="24">I4</strain>
    </source>
</reference>
<dbReference type="CDD" id="cd16922">
    <property type="entry name" value="HATPase_EvgS-ArcB-TorS-like"/>
    <property type="match status" value="1"/>
</dbReference>
<dbReference type="PROSITE" id="PS50109">
    <property type="entry name" value="HIS_KIN"/>
    <property type="match status" value="1"/>
</dbReference>
<dbReference type="Pfam" id="PF00512">
    <property type="entry name" value="HisKA"/>
    <property type="match status" value="1"/>
</dbReference>
<feature type="modified residue" description="4-aspartylphosphate" evidence="15">
    <location>
        <position position="688"/>
    </location>
</feature>
<evidence type="ECO:0000256" key="10">
    <source>
        <dbReference type="ARBA" id="ARBA00022840"/>
    </source>
</evidence>
<evidence type="ECO:0000313" key="23">
    <source>
        <dbReference type="EMBL" id="MDT8880486.1"/>
    </source>
</evidence>
<evidence type="ECO:0000256" key="3">
    <source>
        <dbReference type="ARBA" id="ARBA00012438"/>
    </source>
</evidence>
<evidence type="ECO:0000256" key="4">
    <source>
        <dbReference type="ARBA" id="ARBA00022475"/>
    </source>
</evidence>
<dbReference type="PROSITE" id="PS50894">
    <property type="entry name" value="HPT"/>
    <property type="match status" value="1"/>
</dbReference>
<comment type="catalytic activity">
    <reaction evidence="1">
        <text>ATP + protein L-histidine = ADP + protein N-phospho-L-histidine.</text>
        <dbReference type="EC" id="2.7.13.3"/>
    </reaction>
</comment>
<evidence type="ECO:0000259" key="20">
    <source>
        <dbReference type="PROSITE" id="PS50110"/>
    </source>
</evidence>
<dbReference type="EMBL" id="JAVXUR010000005">
    <property type="protein sequence ID" value="MDT8880486.1"/>
    <property type="molecule type" value="Genomic_DNA"/>
</dbReference>
<keyword evidence="10 23" id="KW-0067">ATP-binding</keyword>
<feature type="domain" description="HAMP" evidence="21">
    <location>
        <begin position="174"/>
        <end position="226"/>
    </location>
</feature>
<dbReference type="InterPro" id="IPR001789">
    <property type="entry name" value="Sig_transdc_resp-reg_receiver"/>
</dbReference>
<dbReference type="InterPro" id="IPR011006">
    <property type="entry name" value="CheY-like_superfamily"/>
</dbReference>
<dbReference type="InterPro" id="IPR004358">
    <property type="entry name" value="Sig_transdc_His_kin-like_C"/>
</dbReference>
<keyword evidence="6" id="KW-0808">Transferase</keyword>
<evidence type="ECO:0000256" key="9">
    <source>
        <dbReference type="ARBA" id="ARBA00022777"/>
    </source>
</evidence>
<dbReference type="Gene3D" id="1.10.287.130">
    <property type="match status" value="1"/>
</dbReference>
<dbReference type="PANTHER" id="PTHR45339">
    <property type="entry name" value="HYBRID SIGNAL TRANSDUCTION HISTIDINE KINASE J"/>
    <property type="match status" value="1"/>
</dbReference>
<name>A0ABU3NH44_9GAMM</name>
<evidence type="ECO:0000256" key="12">
    <source>
        <dbReference type="ARBA" id="ARBA00023012"/>
    </source>
</evidence>
<evidence type="ECO:0000256" key="2">
    <source>
        <dbReference type="ARBA" id="ARBA00004651"/>
    </source>
</evidence>
<feature type="region of interest" description="Disordered" evidence="17">
    <location>
        <begin position="888"/>
        <end position="909"/>
    </location>
</feature>
<evidence type="ECO:0000256" key="15">
    <source>
        <dbReference type="PROSITE-ProRule" id="PRU00169"/>
    </source>
</evidence>
<feature type="compositionally biased region" description="Low complexity" evidence="17">
    <location>
        <begin position="893"/>
        <end position="909"/>
    </location>
</feature>
<dbReference type="SMART" id="SM00387">
    <property type="entry name" value="HATPase_c"/>
    <property type="match status" value="1"/>
</dbReference>
<keyword evidence="4" id="KW-1003">Cell membrane</keyword>
<dbReference type="SMART" id="SM00448">
    <property type="entry name" value="REC"/>
    <property type="match status" value="1"/>
</dbReference>
<dbReference type="PRINTS" id="PR00344">
    <property type="entry name" value="BCTRLSENSOR"/>
</dbReference>
<comment type="subcellular location">
    <subcellularLocation>
        <location evidence="2">Cell membrane</location>
        <topology evidence="2">Multi-pass membrane protein</topology>
    </subcellularLocation>
</comment>
<dbReference type="EC" id="2.7.13.3" evidence="3"/>
<dbReference type="SUPFAM" id="SSF47384">
    <property type="entry name" value="Homodimeric domain of signal transducing histidine kinase"/>
    <property type="match status" value="1"/>
</dbReference>
<dbReference type="InterPro" id="IPR003661">
    <property type="entry name" value="HisK_dim/P_dom"/>
</dbReference>
<evidence type="ECO:0000259" key="19">
    <source>
        <dbReference type="PROSITE" id="PS50109"/>
    </source>
</evidence>
<evidence type="ECO:0000256" key="6">
    <source>
        <dbReference type="ARBA" id="ARBA00022679"/>
    </source>
</evidence>
<keyword evidence="12" id="KW-0902">Two-component regulatory system</keyword>
<dbReference type="InterPro" id="IPR005467">
    <property type="entry name" value="His_kinase_dom"/>
</dbReference>
<evidence type="ECO:0000256" key="11">
    <source>
        <dbReference type="ARBA" id="ARBA00022989"/>
    </source>
</evidence>
<feature type="domain" description="HPt" evidence="22">
    <location>
        <begin position="798"/>
        <end position="899"/>
    </location>
</feature>
<dbReference type="CDD" id="cd00082">
    <property type="entry name" value="HisKA"/>
    <property type="match status" value="1"/>
</dbReference>
<feature type="domain" description="Response regulatory" evidence="20">
    <location>
        <begin position="639"/>
        <end position="756"/>
    </location>
</feature>
<dbReference type="CDD" id="cd17546">
    <property type="entry name" value="REC_hyHK_CKI1_RcsC-like"/>
    <property type="match status" value="1"/>
</dbReference>
<sequence length="909" mass="99385">MFLKTRLMLSILGLPLMLLTLLAGVAVVLEDRQDRAALRETLSQGTRLLAPSLGEALAAGDERALSRLGERLMALPHVESLSVQDGHGELRLTLGQLGKPPTPPRDAAPQLLEQGLVWRWQTPLPSPGTATAWLTLDVDTTPLLLSRYRLMASAGLVLMLAGLLLLLVGFAVTRRVTQPLEDAGRALKRLAFGMVPARLAPPASPELGSLTRRVNDLADHLAASRDDLQAQIEQATNELQESMETIEVQNIELDMAHRRAVEANRVKSEFLANMSHEIRTPLNGIVGFCRLLGRSRLEPRQREWLDHVQRACDNLLMLVNDVLDFSKLEAGRVELETLPLDMVALVDEVLGLQAPLAQHKHLRLLGLVFDDVPADLKGDPLRIRQVITNLVNNAVKFTDRGEVIVRVMLEEAEIDRVLLRIGVSDTGMGLSEEACRRLFQAFHQTDISHSREFGGTGLGLAISRQLVEQMGGEVSVESVPGEGSTFSFTLPLEGNAEAERLPELRLQGDTVALDESHLPTRRALEHLMRRWDARVVTATQAAAEPGVALAVVALDAEDLEAASLDVWRGRLEQLACPALLLVNAGLPDLPALPLPHGGEILTKPIARATLVQAMRRHLAHTPQALPAPGSPRAPASMPRLLVVDDTESNRLLMRELLSDVGVAVTLAASGSQALTLARQQRFDLVLMDIRMAGMDGLETTRALRRLGGEWRRVPIIAVTAHVQGEQRRTLLESGLDDVLIKPLEPQRLVRLLEETLGLTMPSRFTAEATTMQDDGRQNAGQELAVVDLEIGTRLAGGREALARELLERLADSLPESERAIRDAVERHDGEALLDALHALNGACRYCGTPRLGLLAETLETRLRSRGRESVVALLPELYAAMAELRRWQADQPSSTTKAMASASSSESER</sequence>
<keyword evidence="7 18" id="KW-0812">Transmembrane</keyword>
<dbReference type="RefSeq" id="WP_315586940.1">
    <property type="nucleotide sequence ID" value="NZ_JAVXUR010000005.1"/>
</dbReference>
<dbReference type="InterPro" id="IPR008207">
    <property type="entry name" value="Sig_transdc_His_kin_Hpt_dom"/>
</dbReference>
<organism evidence="23 24">
    <name type="scientific">Halomonas saccharevitans</name>
    <dbReference type="NCBI Taxonomy" id="416872"/>
    <lineage>
        <taxon>Bacteria</taxon>
        <taxon>Pseudomonadati</taxon>
        <taxon>Pseudomonadota</taxon>
        <taxon>Gammaproteobacteria</taxon>
        <taxon>Oceanospirillales</taxon>
        <taxon>Halomonadaceae</taxon>
        <taxon>Halomonas</taxon>
    </lineage>
</organism>
<feature type="transmembrane region" description="Helical" evidence="18">
    <location>
        <begin position="150"/>
        <end position="172"/>
    </location>
</feature>
<keyword evidence="8" id="KW-0547">Nucleotide-binding</keyword>
<comment type="caution">
    <text evidence="23">The sequence shown here is derived from an EMBL/GenBank/DDBJ whole genome shotgun (WGS) entry which is preliminary data.</text>
</comment>
<dbReference type="SUPFAM" id="SSF55874">
    <property type="entry name" value="ATPase domain of HSP90 chaperone/DNA topoisomerase II/histidine kinase"/>
    <property type="match status" value="1"/>
</dbReference>
<dbReference type="SUPFAM" id="SSF52172">
    <property type="entry name" value="CheY-like"/>
    <property type="match status" value="1"/>
</dbReference>
<evidence type="ECO:0000313" key="24">
    <source>
        <dbReference type="Proteomes" id="UP001255917"/>
    </source>
</evidence>
<evidence type="ECO:0000256" key="18">
    <source>
        <dbReference type="SAM" id="Phobius"/>
    </source>
</evidence>
<feature type="transmembrane region" description="Helical" evidence="18">
    <location>
        <begin position="6"/>
        <end position="29"/>
    </location>
</feature>
<dbReference type="InterPro" id="IPR036097">
    <property type="entry name" value="HisK_dim/P_sf"/>
</dbReference>
<evidence type="ECO:0000259" key="22">
    <source>
        <dbReference type="PROSITE" id="PS50894"/>
    </source>
</evidence>
<keyword evidence="16" id="KW-0175">Coiled coil</keyword>
<dbReference type="Gene3D" id="1.20.120.160">
    <property type="entry name" value="HPT domain"/>
    <property type="match status" value="1"/>
</dbReference>
<evidence type="ECO:0000256" key="8">
    <source>
        <dbReference type="ARBA" id="ARBA00022741"/>
    </source>
</evidence>
<evidence type="ECO:0000256" key="14">
    <source>
        <dbReference type="PROSITE-ProRule" id="PRU00110"/>
    </source>
</evidence>
<feature type="domain" description="Histidine kinase" evidence="19">
    <location>
        <begin position="273"/>
        <end position="494"/>
    </location>
</feature>
<protein>
    <recommendedName>
        <fullName evidence="3">histidine kinase</fullName>
        <ecNumber evidence="3">2.7.13.3</ecNumber>
    </recommendedName>
</protein>
<feature type="modified residue" description="Phosphohistidine" evidence="14">
    <location>
        <position position="837"/>
    </location>
</feature>